<protein>
    <submittedName>
        <fullName evidence="4">Response regulator</fullName>
    </submittedName>
</protein>
<evidence type="ECO:0000256" key="2">
    <source>
        <dbReference type="PROSITE-ProRule" id="PRU00169"/>
    </source>
</evidence>
<gene>
    <name evidence="4" type="ORF">FW778_20370</name>
</gene>
<evidence type="ECO:0000256" key="1">
    <source>
        <dbReference type="ARBA" id="ARBA00022553"/>
    </source>
</evidence>
<dbReference type="GO" id="GO:0000160">
    <property type="term" value="P:phosphorelay signal transduction system"/>
    <property type="evidence" value="ECO:0007669"/>
    <property type="project" value="InterPro"/>
</dbReference>
<feature type="domain" description="Response regulatory" evidence="3">
    <location>
        <begin position="4"/>
        <end position="120"/>
    </location>
</feature>
<reference evidence="4 5" key="1">
    <citation type="submission" date="2019-09" db="EMBL/GenBank/DDBJ databases">
        <title>Draft genome sequence of Ginsengibacter sp. BR5-29.</title>
        <authorList>
            <person name="Im W.-T."/>
        </authorList>
    </citation>
    <scope>NUCLEOTIDE SEQUENCE [LARGE SCALE GENOMIC DNA]</scope>
    <source>
        <strain evidence="4 5">BR5-29</strain>
    </source>
</reference>
<evidence type="ECO:0000259" key="3">
    <source>
        <dbReference type="PROSITE" id="PS50110"/>
    </source>
</evidence>
<name>A0A5J5ICX1_9BACT</name>
<evidence type="ECO:0000313" key="5">
    <source>
        <dbReference type="Proteomes" id="UP000326903"/>
    </source>
</evidence>
<keyword evidence="5" id="KW-1185">Reference proteome</keyword>
<dbReference type="RefSeq" id="WP_150416733.1">
    <property type="nucleotide sequence ID" value="NZ_VYQF01000010.1"/>
</dbReference>
<dbReference type="InterPro" id="IPR011006">
    <property type="entry name" value="CheY-like_superfamily"/>
</dbReference>
<dbReference type="Proteomes" id="UP000326903">
    <property type="component" value="Unassembled WGS sequence"/>
</dbReference>
<dbReference type="SMART" id="SM00448">
    <property type="entry name" value="REC"/>
    <property type="match status" value="1"/>
</dbReference>
<evidence type="ECO:0000313" key="4">
    <source>
        <dbReference type="EMBL" id="KAA9035906.1"/>
    </source>
</evidence>
<dbReference type="PANTHER" id="PTHR44591">
    <property type="entry name" value="STRESS RESPONSE REGULATOR PROTEIN 1"/>
    <property type="match status" value="1"/>
</dbReference>
<organism evidence="4 5">
    <name type="scientific">Ginsengibacter hankyongi</name>
    <dbReference type="NCBI Taxonomy" id="2607284"/>
    <lineage>
        <taxon>Bacteria</taxon>
        <taxon>Pseudomonadati</taxon>
        <taxon>Bacteroidota</taxon>
        <taxon>Chitinophagia</taxon>
        <taxon>Chitinophagales</taxon>
        <taxon>Chitinophagaceae</taxon>
        <taxon>Ginsengibacter</taxon>
    </lineage>
</organism>
<accession>A0A5J5ICX1</accession>
<dbReference type="PANTHER" id="PTHR44591:SF3">
    <property type="entry name" value="RESPONSE REGULATORY DOMAIN-CONTAINING PROTEIN"/>
    <property type="match status" value="1"/>
</dbReference>
<dbReference type="InterPro" id="IPR001789">
    <property type="entry name" value="Sig_transdc_resp-reg_receiver"/>
</dbReference>
<dbReference type="SUPFAM" id="SSF52172">
    <property type="entry name" value="CheY-like"/>
    <property type="match status" value="1"/>
</dbReference>
<comment type="caution">
    <text evidence="4">The sequence shown here is derived from an EMBL/GenBank/DDBJ whole genome shotgun (WGS) entry which is preliminary data.</text>
</comment>
<dbReference type="PROSITE" id="PS50110">
    <property type="entry name" value="RESPONSE_REGULATORY"/>
    <property type="match status" value="1"/>
</dbReference>
<dbReference type="Pfam" id="PF00072">
    <property type="entry name" value="Response_reg"/>
    <property type="match status" value="1"/>
</dbReference>
<dbReference type="EMBL" id="VYQF01000010">
    <property type="protein sequence ID" value="KAA9035906.1"/>
    <property type="molecule type" value="Genomic_DNA"/>
</dbReference>
<feature type="modified residue" description="4-aspartylphosphate" evidence="2">
    <location>
        <position position="53"/>
    </location>
</feature>
<proteinExistence type="predicted"/>
<dbReference type="Gene3D" id="3.40.50.2300">
    <property type="match status" value="1"/>
</dbReference>
<dbReference type="CDD" id="cd17574">
    <property type="entry name" value="REC_OmpR"/>
    <property type="match status" value="1"/>
</dbReference>
<dbReference type="InterPro" id="IPR050595">
    <property type="entry name" value="Bact_response_regulator"/>
</dbReference>
<dbReference type="AlphaFoldDB" id="A0A5J5ICX1"/>
<sequence>MKHKILVVEDNGDIRENTSELLELSDYCVCTASNGEEGLDTALQERPDLILCDIKMPVMDGFNLLERLRQHPTLKNSRFIFFTSSSEKKEIEAGLQLGADDYIIKPFTESELIGKVKNLLGSILAFVFIQLEAFQLFHQQFCL</sequence>
<keyword evidence="1 2" id="KW-0597">Phosphoprotein</keyword>